<dbReference type="EMBL" id="GL883021">
    <property type="protein sequence ID" value="EGG17860.1"/>
    <property type="molecule type" value="Genomic_DNA"/>
</dbReference>
<sequence>MSFQFPSYYSREPFFTIQPVLNTRKKQLEMWIDLVLSYCRYNKVYEIDINEYIKKDHKLFYNEKINRRLSNESTKIIFEEMIEIGNGEWLDKDKNRVMVWWRKPEEWATLIYKWVLDSGQTNQVLTLWEIQKGDDTKNQEFYDLDTNVLIKSLKVLEKQSKAQVFQGTDSNLGVKFFSI</sequence>
<evidence type="ECO:0000256" key="7">
    <source>
        <dbReference type="ARBA" id="ARBA00030094"/>
    </source>
</evidence>
<dbReference type="InterPro" id="IPR008570">
    <property type="entry name" value="ESCRT-II_cplx_Vps25-sub"/>
</dbReference>
<dbReference type="OMA" id="TRCLIMW"/>
<accession>F4Q4R4</accession>
<proteinExistence type="inferred from homology"/>
<dbReference type="GO" id="GO:0005198">
    <property type="term" value="F:structural molecule activity"/>
    <property type="evidence" value="ECO:0007669"/>
    <property type="project" value="TreeGrafter"/>
</dbReference>
<evidence type="ECO:0000256" key="2">
    <source>
        <dbReference type="ARBA" id="ARBA00009674"/>
    </source>
</evidence>
<dbReference type="Proteomes" id="UP000007797">
    <property type="component" value="Unassembled WGS sequence"/>
</dbReference>
<comment type="similarity">
    <text evidence="2">Belongs to the VPS25 family.</text>
</comment>
<evidence type="ECO:0000313" key="9">
    <source>
        <dbReference type="Proteomes" id="UP000007797"/>
    </source>
</evidence>
<comment type="subcellular location">
    <subcellularLocation>
        <location evidence="1">Cytoplasm</location>
    </subcellularLocation>
</comment>
<dbReference type="InterPro" id="IPR014041">
    <property type="entry name" value="ESCRT-II_cplx_Vps25-sub_N"/>
</dbReference>
<evidence type="ECO:0000256" key="6">
    <source>
        <dbReference type="ARBA" id="ARBA00022927"/>
    </source>
</evidence>
<keyword evidence="4" id="KW-0813">Transport</keyword>
<dbReference type="Gene3D" id="1.10.10.570">
    <property type="entry name" value="Winged helix' DNA-binding domain. Chain C. Domain 1"/>
    <property type="match status" value="1"/>
</dbReference>
<dbReference type="InterPro" id="IPR036388">
    <property type="entry name" value="WH-like_DNA-bd_sf"/>
</dbReference>
<reference evidence="9" key="1">
    <citation type="journal article" date="2011" name="Genome Res.">
        <title>Phylogeny-wide analysis of social amoeba genomes highlights ancient origins for complex intercellular communication.</title>
        <authorList>
            <person name="Heidel A.J."/>
            <person name="Lawal H.M."/>
            <person name="Felder M."/>
            <person name="Schilde C."/>
            <person name="Helps N.R."/>
            <person name="Tunggal B."/>
            <person name="Rivero F."/>
            <person name="John U."/>
            <person name="Schleicher M."/>
            <person name="Eichinger L."/>
            <person name="Platzer M."/>
            <person name="Noegel A.A."/>
            <person name="Schaap P."/>
            <person name="Gloeckner G."/>
        </authorList>
    </citation>
    <scope>NUCLEOTIDE SEQUENCE [LARGE SCALE GENOMIC DNA]</scope>
    <source>
        <strain evidence="9">SH3</strain>
    </source>
</reference>
<dbReference type="Gene3D" id="1.10.10.10">
    <property type="entry name" value="Winged helix-like DNA-binding domain superfamily/Winged helix DNA-binding domain"/>
    <property type="match status" value="1"/>
</dbReference>
<dbReference type="STRING" id="1054147.F4Q4R4"/>
<evidence type="ECO:0000256" key="1">
    <source>
        <dbReference type="ARBA" id="ARBA00004496"/>
    </source>
</evidence>
<gene>
    <name evidence="8" type="primary">vps25</name>
    <name evidence="8" type="ORF">DFA_08861</name>
</gene>
<dbReference type="PANTHER" id="PTHR13149">
    <property type="entry name" value="VACUOLAR PROTEIN SORTING-ASSOCIATED PROTEIN VPS25"/>
    <property type="match status" value="1"/>
</dbReference>
<dbReference type="RefSeq" id="XP_004356344.1">
    <property type="nucleotide sequence ID" value="XM_004356291.1"/>
</dbReference>
<organism evidence="8 9">
    <name type="scientific">Cavenderia fasciculata</name>
    <name type="common">Slime mold</name>
    <name type="synonym">Dictyostelium fasciculatum</name>
    <dbReference type="NCBI Taxonomy" id="261658"/>
    <lineage>
        <taxon>Eukaryota</taxon>
        <taxon>Amoebozoa</taxon>
        <taxon>Evosea</taxon>
        <taxon>Eumycetozoa</taxon>
        <taxon>Dictyostelia</taxon>
        <taxon>Acytosteliales</taxon>
        <taxon>Cavenderiaceae</taxon>
        <taxon>Cavenderia</taxon>
    </lineage>
</organism>
<dbReference type="GeneID" id="14869876"/>
<keyword evidence="5" id="KW-0963">Cytoplasm</keyword>
<dbReference type="InterPro" id="IPR036390">
    <property type="entry name" value="WH_DNA-bd_sf"/>
</dbReference>
<dbReference type="GO" id="GO:0043328">
    <property type="term" value="P:protein transport to vacuole involved in ubiquitin-dependent protein catabolic process via the multivesicular body sorting pathway"/>
    <property type="evidence" value="ECO:0007669"/>
    <property type="project" value="TreeGrafter"/>
</dbReference>
<dbReference type="GO" id="GO:0000814">
    <property type="term" value="C:ESCRT II complex"/>
    <property type="evidence" value="ECO:0007669"/>
    <property type="project" value="InterPro"/>
</dbReference>
<dbReference type="Pfam" id="PF05871">
    <property type="entry name" value="ESCRT-II"/>
    <property type="match status" value="1"/>
</dbReference>
<dbReference type="OrthoDB" id="245150at2759"/>
<dbReference type="AlphaFoldDB" id="F4Q4R4"/>
<evidence type="ECO:0000313" key="8">
    <source>
        <dbReference type="EMBL" id="EGG17860.1"/>
    </source>
</evidence>
<dbReference type="GO" id="GO:0016236">
    <property type="term" value="P:macroautophagy"/>
    <property type="evidence" value="ECO:0007669"/>
    <property type="project" value="UniProtKB-ARBA"/>
</dbReference>
<evidence type="ECO:0000256" key="4">
    <source>
        <dbReference type="ARBA" id="ARBA00022448"/>
    </source>
</evidence>
<name>F4Q4R4_CACFS</name>
<keyword evidence="6" id="KW-0653">Protein transport</keyword>
<dbReference type="SUPFAM" id="SSF46785">
    <property type="entry name" value="Winged helix' DNA-binding domain"/>
    <property type="match status" value="2"/>
</dbReference>
<dbReference type="FunFam" id="1.10.10.10:FF:000141">
    <property type="entry name" value="vacuolar protein-sorting-associated protein 25"/>
    <property type="match status" value="1"/>
</dbReference>
<protein>
    <recommendedName>
        <fullName evidence="3">Vacuolar protein-sorting-associated protein 25</fullName>
    </recommendedName>
    <alternativeName>
        <fullName evidence="7">ESCRT-II complex subunit VPS25</fullName>
    </alternativeName>
</protein>
<evidence type="ECO:0000256" key="5">
    <source>
        <dbReference type="ARBA" id="ARBA00022490"/>
    </source>
</evidence>
<dbReference type="KEGG" id="dfa:DFA_08861"/>
<keyword evidence="9" id="KW-1185">Reference proteome</keyword>
<evidence type="ECO:0000256" key="3">
    <source>
        <dbReference type="ARBA" id="ARBA00017934"/>
    </source>
</evidence>
<dbReference type="GO" id="GO:0042803">
    <property type="term" value="F:protein homodimerization activity"/>
    <property type="evidence" value="ECO:0007669"/>
    <property type="project" value="TreeGrafter"/>
</dbReference>
<dbReference type="PANTHER" id="PTHR13149:SF0">
    <property type="entry name" value="VACUOLAR PROTEIN-SORTING-ASSOCIATED PROTEIN 25"/>
    <property type="match status" value="1"/>
</dbReference>
<dbReference type="FunFam" id="1.10.10.570:FF:000003">
    <property type="entry name" value="Vacuolar protein-sorting-associated protein 25"/>
    <property type="match status" value="1"/>
</dbReference>